<evidence type="ECO:0008006" key="3">
    <source>
        <dbReference type="Google" id="ProtNLM"/>
    </source>
</evidence>
<reference evidence="1" key="2">
    <citation type="submission" date="2022-06" db="UniProtKB">
        <authorList>
            <consortium name="EnsemblMetazoa"/>
        </authorList>
    </citation>
    <scope>IDENTIFICATION</scope>
</reference>
<dbReference type="KEGG" id="api:103310097"/>
<dbReference type="EnsemblMetazoa" id="XM_008187241.1">
    <property type="protein sequence ID" value="XP_008185463.1"/>
    <property type="gene ID" value="LOC103310097"/>
</dbReference>
<dbReference type="GeneID" id="103310097"/>
<proteinExistence type="predicted"/>
<organism evidence="1 2">
    <name type="scientific">Acyrthosiphon pisum</name>
    <name type="common">Pea aphid</name>
    <dbReference type="NCBI Taxonomy" id="7029"/>
    <lineage>
        <taxon>Eukaryota</taxon>
        <taxon>Metazoa</taxon>
        <taxon>Ecdysozoa</taxon>
        <taxon>Arthropoda</taxon>
        <taxon>Hexapoda</taxon>
        <taxon>Insecta</taxon>
        <taxon>Pterygota</taxon>
        <taxon>Neoptera</taxon>
        <taxon>Paraneoptera</taxon>
        <taxon>Hemiptera</taxon>
        <taxon>Sternorrhyncha</taxon>
        <taxon>Aphidomorpha</taxon>
        <taxon>Aphidoidea</taxon>
        <taxon>Aphididae</taxon>
        <taxon>Macrosiphini</taxon>
        <taxon>Acyrthosiphon</taxon>
    </lineage>
</organism>
<dbReference type="PANTHER" id="PTHR33194:SF4">
    <property type="entry name" value="CCHC-TYPE DOMAIN-CONTAINING PROTEIN"/>
    <property type="match status" value="1"/>
</dbReference>
<protein>
    <recommendedName>
        <fullName evidence="3">Retrotransposon gag domain-containing protein</fullName>
    </recommendedName>
</protein>
<keyword evidence="2" id="KW-1185">Reference proteome</keyword>
<dbReference type="Proteomes" id="UP000007819">
    <property type="component" value="Chromosome X"/>
</dbReference>
<sequence>MTNSIDSDGKVDEETEYNAQEVMKVVLGQDDGKEDPNALLVKTLIKQNEMLMSMLALKGKQPAEVYVPPDLSKTLPTFDGKCKLHEAADWLSTLCGVAELHRWSDALKLEAARVNIGGPARQWYVGRKFVSWSEFEKQFKSTFVRNVNIGSRWKALTTRVQGRNESILDYYHEKIRLCRDLELDFFNTKEQFLEGVQSKEFQKSSSIC</sequence>
<reference evidence="2" key="1">
    <citation type="submission" date="2010-06" db="EMBL/GenBank/DDBJ databases">
        <authorList>
            <person name="Jiang H."/>
            <person name="Abraham K."/>
            <person name="Ali S."/>
            <person name="Alsbrooks S.L."/>
            <person name="Anim B.N."/>
            <person name="Anosike U.S."/>
            <person name="Attaway T."/>
            <person name="Bandaranaike D.P."/>
            <person name="Battles P.K."/>
            <person name="Bell S.N."/>
            <person name="Bell A.V."/>
            <person name="Beltran B."/>
            <person name="Bickham C."/>
            <person name="Bustamante Y."/>
            <person name="Caleb T."/>
            <person name="Canada A."/>
            <person name="Cardenas V."/>
            <person name="Carter K."/>
            <person name="Chacko J."/>
            <person name="Chandrabose M.N."/>
            <person name="Chavez D."/>
            <person name="Chavez A."/>
            <person name="Chen L."/>
            <person name="Chu H.-S."/>
            <person name="Claassen K.J."/>
            <person name="Cockrell R."/>
            <person name="Collins M."/>
            <person name="Cooper J.A."/>
            <person name="Cree A."/>
            <person name="Curry S.M."/>
            <person name="Da Y."/>
            <person name="Dao M.D."/>
            <person name="Das B."/>
            <person name="Davila M.-L."/>
            <person name="Davy-Carroll L."/>
            <person name="Denson S."/>
            <person name="Dinh H."/>
            <person name="Ebong V.E."/>
            <person name="Edwards J.R."/>
            <person name="Egan A."/>
            <person name="El-Daye J."/>
            <person name="Escobedo L."/>
            <person name="Fernandez S."/>
            <person name="Fernando P.R."/>
            <person name="Flagg N."/>
            <person name="Forbes L.D."/>
            <person name="Fowler R.G."/>
            <person name="Fu Q."/>
            <person name="Gabisi R.A."/>
            <person name="Ganer J."/>
            <person name="Garbino Pronczuk A."/>
            <person name="Garcia R.M."/>
            <person name="Garner T."/>
            <person name="Garrett T.E."/>
            <person name="Gonzalez D.A."/>
            <person name="Hamid H."/>
            <person name="Hawkins E.S."/>
            <person name="Hirani K."/>
            <person name="Hogues M.E."/>
            <person name="Hollins B."/>
            <person name="Hsiao C.-H."/>
            <person name="Jabil R."/>
            <person name="James M.L."/>
            <person name="Jhangiani S.N."/>
            <person name="Johnson B."/>
            <person name="Johnson Q."/>
            <person name="Joshi V."/>
            <person name="Kalu J.B."/>
            <person name="Kam C."/>
            <person name="Kashfia A."/>
            <person name="Keebler J."/>
            <person name="Kisamo H."/>
            <person name="Kovar C.L."/>
            <person name="Lago L.A."/>
            <person name="Lai C.-Y."/>
            <person name="Laidlaw J."/>
            <person name="Lara F."/>
            <person name="Le T.-K."/>
            <person name="Lee S.L."/>
            <person name="Legall F.H."/>
            <person name="Lemon S.J."/>
            <person name="Lewis L.R."/>
            <person name="Li B."/>
            <person name="Liu Y."/>
            <person name="Liu Y.-S."/>
            <person name="Lopez J."/>
            <person name="Lozado R.J."/>
            <person name="Lu J."/>
            <person name="Madu R.C."/>
            <person name="Maheshwari M."/>
            <person name="Maheshwari R."/>
            <person name="Malloy K."/>
            <person name="Martinez E."/>
            <person name="Mathew T."/>
            <person name="Mercado I.C."/>
            <person name="Mercado C."/>
            <person name="Meyer B."/>
            <person name="Montgomery K."/>
            <person name="Morgan M.B."/>
            <person name="Munidasa M."/>
            <person name="Nazareth L.V."/>
            <person name="Nelson J."/>
            <person name="Ng B.M."/>
            <person name="Nguyen N.B."/>
            <person name="Nguyen P.Q."/>
            <person name="Nguyen T."/>
            <person name="Obregon M."/>
            <person name="Okwuonu G.O."/>
            <person name="Onwere C.G."/>
            <person name="Orozco G."/>
            <person name="Parra A."/>
            <person name="Patel S."/>
            <person name="Patil S."/>
            <person name="Perez A."/>
            <person name="Perez Y."/>
            <person name="Pham C."/>
            <person name="Primus E.L."/>
            <person name="Pu L.-L."/>
            <person name="Puazo M."/>
            <person name="Qin X."/>
            <person name="Quiroz J.B."/>
            <person name="Reese J."/>
            <person name="Richards S."/>
            <person name="Rives C.M."/>
            <person name="Robberts R."/>
            <person name="Ruiz S.J."/>
            <person name="Ruiz M.J."/>
            <person name="Santibanez J."/>
            <person name="Schneider B.W."/>
            <person name="Sisson I."/>
            <person name="Smith M."/>
            <person name="Sodergren E."/>
            <person name="Song X.-Z."/>
            <person name="Song B.B."/>
            <person name="Summersgill H."/>
            <person name="Thelus R."/>
            <person name="Thornton R.D."/>
            <person name="Trejos Z.Y."/>
            <person name="Usmani K."/>
            <person name="Vattathil S."/>
            <person name="Villasana D."/>
            <person name="Walker D.L."/>
            <person name="Wang S."/>
            <person name="Wang K."/>
            <person name="White C.S."/>
            <person name="Williams A.C."/>
            <person name="Williamson J."/>
            <person name="Wilson K."/>
            <person name="Woghiren I.O."/>
            <person name="Woodworth J.R."/>
            <person name="Worley K.C."/>
            <person name="Wright R.A."/>
            <person name="Wu W."/>
            <person name="Young L."/>
            <person name="Zhang L."/>
            <person name="Zhang J."/>
            <person name="Zhu Y."/>
            <person name="Muzny D.M."/>
            <person name="Weinstock G."/>
            <person name="Gibbs R.A."/>
        </authorList>
    </citation>
    <scope>NUCLEOTIDE SEQUENCE [LARGE SCALE GENOMIC DNA]</scope>
    <source>
        <strain evidence="2">LSR1</strain>
    </source>
</reference>
<dbReference type="RefSeq" id="XP_008185463.1">
    <property type="nucleotide sequence ID" value="XM_008187241.1"/>
</dbReference>
<name>A0A8R2F9Y8_ACYPI</name>
<evidence type="ECO:0000313" key="1">
    <source>
        <dbReference type="EnsemblMetazoa" id="XP_008185463.1"/>
    </source>
</evidence>
<dbReference type="OrthoDB" id="6630204at2759"/>
<accession>A0A8R2F9Y8</accession>
<evidence type="ECO:0000313" key="2">
    <source>
        <dbReference type="Proteomes" id="UP000007819"/>
    </source>
</evidence>
<dbReference type="AlphaFoldDB" id="A0A8R2F9Y8"/>
<dbReference type="PANTHER" id="PTHR33194">
    <property type="entry name" value="ZINC KNUCKLE DOMAINCONTAINING PROTEIN"/>
    <property type="match status" value="1"/>
</dbReference>